<organism evidence="3 4">
    <name type="scientific">Aureobasidium vineae</name>
    <dbReference type="NCBI Taxonomy" id="2773715"/>
    <lineage>
        <taxon>Eukaryota</taxon>
        <taxon>Fungi</taxon>
        <taxon>Dikarya</taxon>
        <taxon>Ascomycota</taxon>
        <taxon>Pezizomycotina</taxon>
        <taxon>Dothideomycetes</taxon>
        <taxon>Dothideomycetidae</taxon>
        <taxon>Dothideales</taxon>
        <taxon>Saccotheciaceae</taxon>
        <taxon>Aureobasidium</taxon>
    </lineage>
</organism>
<dbReference type="AlphaFoldDB" id="A0A9N8PAY3"/>
<dbReference type="Pfam" id="PF24494">
    <property type="entry name" value="DUF7587"/>
    <property type="match status" value="1"/>
</dbReference>
<accession>A0A9N8PAY3</accession>
<dbReference type="Proteomes" id="UP000716446">
    <property type="component" value="Unassembled WGS sequence"/>
</dbReference>
<feature type="compositionally biased region" description="Basic and acidic residues" evidence="1">
    <location>
        <begin position="263"/>
        <end position="272"/>
    </location>
</feature>
<comment type="caution">
    <text evidence="3">The sequence shown here is derived from an EMBL/GenBank/DDBJ whole genome shotgun (WGS) entry which is preliminary data.</text>
</comment>
<gene>
    <name evidence="3" type="ORF">AWRI4619_LOCUS4846</name>
</gene>
<feature type="compositionally biased region" description="Acidic residues" evidence="1">
    <location>
        <begin position="273"/>
        <end position="294"/>
    </location>
</feature>
<dbReference type="InterPro" id="IPR056009">
    <property type="entry name" value="DUF7587"/>
</dbReference>
<dbReference type="EMBL" id="CAIJEN010000006">
    <property type="protein sequence ID" value="CAD0087728.1"/>
    <property type="molecule type" value="Genomic_DNA"/>
</dbReference>
<reference evidence="3" key="1">
    <citation type="submission" date="2020-06" db="EMBL/GenBank/DDBJ databases">
        <authorList>
            <person name="Onetto C."/>
        </authorList>
    </citation>
    <scope>NUCLEOTIDE SEQUENCE</scope>
</reference>
<feature type="region of interest" description="Disordered" evidence="1">
    <location>
        <begin position="262"/>
        <end position="316"/>
    </location>
</feature>
<name>A0A9N8PAY3_9PEZI</name>
<protein>
    <recommendedName>
        <fullName evidence="2">DUF7587 domain-containing protein</fullName>
    </recommendedName>
</protein>
<evidence type="ECO:0000259" key="2">
    <source>
        <dbReference type="Pfam" id="PF24494"/>
    </source>
</evidence>
<feature type="domain" description="DUF7587" evidence="2">
    <location>
        <begin position="2"/>
        <end position="55"/>
    </location>
</feature>
<evidence type="ECO:0000256" key="1">
    <source>
        <dbReference type="SAM" id="MobiDB-lite"/>
    </source>
</evidence>
<keyword evidence="4" id="KW-1185">Reference proteome</keyword>
<evidence type="ECO:0000313" key="4">
    <source>
        <dbReference type="Proteomes" id="UP000716446"/>
    </source>
</evidence>
<sequence>MPSQKVFHLWPYHTRFVADRLFYNGKYMNPSSHEYAVWATIPRTAILHDFAFADLERHLIGNPYMASVFRIDEMRTEKGNTHIRREFKKDNLNLTLATMEGIARLMPQFGITVTSPASVIARLISEIIRSFEIDLPKTTPKQWDVLGGAFAFALSFHGERTNVAEVYLERAKQAFLSGARTGLGELNWHLNAQKQARMVKKGLSLGLGVGQADTARLEVNKTFQRTIARFAYQGDREEHNEDMMIDDNTLMENAPINKNYMSAKEKKNKDRADDDENDDALVEDEEEAETDIEETIMAKTPPSSQRRRVSYAREATHSSKKINETFIIYDCSDDEDYVADSDME</sequence>
<proteinExistence type="predicted"/>
<evidence type="ECO:0000313" key="3">
    <source>
        <dbReference type="EMBL" id="CAD0087728.1"/>
    </source>
</evidence>